<evidence type="ECO:0000313" key="4">
    <source>
        <dbReference type="Proteomes" id="UP000323011"/>
    </source>
</evidence>
<dbReference type="EMBL" id="VLTO01000007">
    <property type="protein sequence ID" value="KAA0176575.1"/>
    <property type="molecule type" value="Genomic_DNA"/>
</dbReference>
<reference evidence="3 4" key="1">
    <citation type="submission" date="2019-07" db="EMBL/GenBank/DDBJ databases">
        <title>Genomes of Cafeteria roenbergensis.</title>
        <authorList>
            <person name="Fischer M.G."/>
            <person name="Hackl T."/>
            <person name="Roman M."/>
        </authorList>
    </citation>
    <scope>NUCLEOTIDE SEQUENCE [LARGE SCALE GENOMIC DNA]</scope>
    <source>
        <strain evidence="1 4">BVI</strain>
        <strain evidence="2 3">E4-10P</strain>
    </source>
</reference>
<gene>
    <name evidence="2" type="ORF">FNF27_01856</name>
    <name evidence="1" type="ORF">FNF29_00515</name>
</gene>
<evidence type="ECO:0000313" key="3">
    <source>
        <dbReference type="Proteomes" id="UP000322899"/>
    </source>
</evidence>
<keyword evidence="4" id="KW-1185">Reference proteome</keyword>
<comment type="caution">
    <text evidence="1">The sequence shown here is derived from an EMBL/GenBank/DDBJ whole genome shotgun (WGS) entry which is preliminary data.</text>
</comment>
<sequence>MGMGTTLLQWPEGCEALVTEFKASESMKQLFGPDLAVSWFWDGTIEDDRVNVRIPVQSSTAKGTIYGAAVRMGGRWECLGCEVRLESATAGAIAALQKHDAAQPAHSRNEIPLPDDPSQLVGLSYDVVGRRWLSGVYEIKAESEFAAAAASTAAKVVSHPDAKAAGDAARSGAAGKCTRS</sequence>
<accession>A0A5A8CVI4</accession>
<protein>
    <submittedName>
        <fullName evidence="1">Uncharacterized protein</fullName>
    </submittedName>
</protein>
<evidence type="ECO:0000313" key="2">
    <source>
        <dbReference type="EMBL" id="KAA0176575.1"/>
    </source>
</evidence>
<dbReference type="AlphaFoldDB" id="A0A5A8CVI4"/>
<proteinExistence type="predicted"/>
<dbReference type="EMBL" id="VLTN01000002">
    <property type="protein sequence ID" value="KAA0157163.1"/>
    <property type="molecule type" value="Genomic_DNA"/>
</dbReference>
<dbReference type="Proteomes" id="UP000323011">
    <property type="component" value="Unassembled WGS sequence"/>
</dbReference>
<evidence type="ECO:0000313" key="1">
    <source>
        <dbReference type="EMBL" id="KAA0157163.1"/>
    </source>
</evidence>
<organism evidence="1 4">
    <name type="scientific">Cafeteria roenbergensis</name>
    <name type="common">Marine flagellate</name>
    <dbReference type="NCBI Taxonomy" id="33653"/>
    <lineage>
        <taxon>Eukaryota</taxon>
        <taxon>Sar</taxon>
        <taxon>Stramenopiles</taxon>
        <taxon>Bigyra</taxon>
        <taxon>Opalozoa</taxon>
        <taxon>Bicosoecida</taxon>
        <taxon>Cafeteriaceae</taxon>
        <taxon>Cafeteria</taxon>
    </lineage>
</organism>
<name>A0A5A8CVI4_CAFRO</name>
<dbReference type="Proteomes" id="UP000322899">
    <property type="component" value="Unassembled WGS sequence"/>
</dbReference>